<dbReference type="EMBL" id="LEKV01004636">
    <property type="protein sequence ID" value="KVH93669.1"/>
    <property type="molecule type" value="Genomic_DNA"/>
</dbReference>
<evidence type="ECO:0000256" key="1">
    <source>
        <dbReference type="SAM" id="Phobius"/>
    </source>
</evidence>
<evidence type="ECO:0000313" key="2">
    <source>
        <dbReference type="EMBL" id="KVH93669.1"/>
    </source>
</evidence>
<protein>
    <submittedName>
        <fullName evidence="2">Uncharacterized protein</fullName>
    </submittedName>
</protein>
<proteinExistence type="predicted"/>
<organism evidence="2 3">
    <name type="scientific">Cynara cardunculus var. scolymus</name>
    <name type="common">Globe artichoke</name>
    <name type="synonym">Cynara scolymus</name>
    <dbReference type="NCBI Taxonomy" id="59895"/>
    <lineage>
        <taxon>Eukaryota</taxon>
        <taxon>Viridiplantae</taxon>
        <taxon>Streptophyta</taxon>
        <taxon>Embryophyta</taxon>
        <taxon>Tracheophyta</taxon>
        <taxon>Spermatophyta</taxon>
        <taxon>Magnoliopsida</taxon>
        <taxon>eudicotyledons</taxon>
        <taxon>Gunneridae</taxon>
        <taxon>Pentapetalae</taxon>
        <taxon>asterids</taxon>
        <taxon>campanulids</taxon>
        <taxon>Asterales</taxon>
        <taxon>Asteraceae</taxon>
        <taxon>Carduoideae</taxon>
        <taxon>Cardueae</taxon>
        <taxon>Carduinae</taxon>
        <taxon>Cynara</taxon>
    </lineage>
</organism>
<dbReference type="Gene3D" id="1.20.200.10">
    <property type="entry name" value="Fumarase/aspartase (Central domain)"/>
    <property type="match status" value="1"/>
</dbReference>
<reference evidence="2 3" key="1">
    <citation type="journal article" date="2016" name="Sci. Rep.">
        <title>The genome sequence of the outbreeding globe artichoke constructed de novo incorporating a phase-aware low-pass sequencing strategy of F1 progeny.</title>
        <authorList>
            <person name="Scaglione D."/>
            <person name="Reyes-Chin-Wo S."/>
            <person name="Acquadro A."/>
            <person name="Froenicke L."/>
            <person name="Portis E."/>
            <person name="Beitel C."/>
            <person name="Tirone M."/>
            <person name="Mauro R."/>
            <person name="Lo Monaco A."/>
            <person name="Mauromicale G."/>
            <person name="Faccioli P."/>
            <person name="Cattivelli L."/>
            <person name="Rieseberg L."/>
            <person name="Michelmore R."/>
            <person name="Lanteri S."/>
        </authorList>
    </citation>
    <scope>NUCLEOTIDE SEQUENCE [LARGE SCALE GENOMIC DNA]</scope>
    <source>
        <strain evidence="2">2C</strain>
    </source>
</reference>
<feature type="non-terminal residue" evidence="2">
    <location>
        <position position="1"/>
    </location>
</feature>
<accession>A0A118JVW0</accession>
<evidence type="ECO:0000313" key="3">
    <source>
        <dbReference type="Proteomes" id="UP000243975"/>
    </source>
</evidence>
<comment type="caution">
    <text evidence="2">The sequence shown here is derived from an EMBL/GenBank/DDBJ whole genome shotgun (WGS) entry which is preliminary data.</text>
</comment>
<dbReference type="InterPro" id="IPR007573">
    <property type="entry name" value="QWRF"/>
</dbReference>
<dbReference type="Gramene" id="KVH93669">
    <property type="protein sequence ID" value="KVH93669"/>
    <property type="gene ID" value="Ccrd_004276"/>
</dbReference>
<keyword evidence="3" id="KW-1185">Reference proteome</keyword>
<dbReference type="Proteomes" id="UP000243975">
    <property type="component" value="Unassembled WGS sequence"/>
</dbReference>
<name>A0A118JVW0_CYNCS</name>
<sequence>MVYFAAHFIKPISYLTISPSRLHNSPGRTTIPLYPCTYLRSYDRLFPLPHCLRSIDDDEQQTTNLLLIDTSLTKKKDRDLNQHKSLDCRCGIKVKEITLSPCLGLLSLWNLALCVFHLLTVQRRMSKDAICSAVDVMQAMASSICSLVTKVNETALNKDLDNSWEVLAEPIQTICIWSHIEMVSLQYWKI</sequence>
<dbReference type="Gene3D" id="1.10.40.30">
    <property type="entry name" value="Fumarase/aspartase (C-terminal domain)"/>
    <property type="match status" value="1"/>
</dbReference>
<keyword evidence="1" id="KW-0812">Transmembrane</keyword>
<dbReference type="Pfam" id="PF04484">
    <property type="entry name" value="QWRF"/>
    <property type="match status" value="1"/>
</dbReference>
<feature type="transmembrane region" description="Helical" evidence="1">
    <location>
        <begin position="98"/>
        <end position="119"/>
    </location>
</feature>
<gene>
    <name evidence="2" type="ORF">Ccrd_004276</name>
</gene>
<dbReference type="AlphaFoldDB" id="A0A118JVW0"/>
<keyword evidence="1" id="KW-1133">Transmembrane helix</keyword>
<keyword evidence="1" id="KW-0472">Membrane</keyword>